<protein>
    <recommendedName>
        <fullName evidence="2">DUF4382 domain-containing protein</fullName>
    </recommendedName>
</protein>
<keyword evidence="1" id="KW-1133">Transmembrane helix</keyword>
<accession>A0A2R6B8Q1</accession>
<dbReference type="Proteomes" id="UP000241284">
    <property type="component" value="Unassembled WGS sequence"/>
</dbReference>
<gene>
    <name evidence="3" type="ORF">B9Q06_07790</name>
</gene>
<comment type="caution">
    <text evidence="3">The sequence shown here is derived from an EMBL/GenBank/DDBJ whole genome shotgun (WGS) entry which is preliminary data.</text>
</comment>
<reference evidence="3 4" key="1">
    <citation type="submission" date="2017-04" db="EMBL/GenBank/DDBJ databases">
        <title>Novel microbial lineages endemic to geothermal iron-oxide mats fill important gaps in the evolutionary history of Archaea.</title>
        <authorList>
            <person name="Jay Z.J."/>
            <person name="Beam J.P."/>
            <person name="Dlakic M."/>
            <person name="Rusch D.B."/>
            <person name="Kozubal M.A."/>
            <person name="Inskeep W.P."/>
        </authorList>
    </citation>
    <scope>NUCLEOTIDE SEQUENCE [LARGE SCALE GENOMIC DNA]</scope>
    <source>
        <strain evidence="3">ECH_B_2</strain>
    </source>
</reference>
<dbReference type="AlphaFoldDB" id="A0A2R6B8Q1"/>
<dbReference type="EMBL" id="NEXH01000017">
    <property type="protein sequence ID" value="PSN94868.1"/>
    <property type="molecule type" value="Genomic_DNA"/>
</dbReference>
<evidence type="ECO:0000259" key="2">
    <source>
        <dbReference type="Pfam" id="PF14321"/>
    </source>
</evidence>
<dbReference type="Pfam" id="PF14321">
    <property type="entry name" value="DUF4382"/>
    <property type="match status" value="1"/>
</dbReference>
<sequence>MTLMMHFLVRTVSGNVKAWAWCSRNPWLNSFHADISRDQIMNARRGISRALALVVAAVVVVAAGVGGYAAIHAMGRGASGNTGYLTVAAQDPGPIAGVEFVYVEATQIQVHNVNGSWITVLSQPKQVKLNYILNTTAAFTTARVPAGSYDMLRIVVPSRGVKVAVNTSIQPLPGLSVNGLVNVTASVPSGAETGIKIYTNFTVQPGATYTLVLHFHLVQTGKGSFILTPQTNAQTQTTPSEFVTQLFTTHMQALASDNTSALNSEYTAQANTTWSLNISKTLNINQTVAGQNVATAWGALFQKLNVAGSKTTVKSVTLSGNTAQAEGYITLNITIQGKTYTLTLLDKATYTYNGQVWLISSEQLTQISLS</sequence>
<keyword evidence="1" id="KW-0472">Membrane</keyword>
<organism evidence="3 4">
    <name type="scientific">Candidatus Marsarchaeota G2 archaeon ECH_B_2</name>
    <dbReference type="NCBI Taxonomy" id="1978160"/>
    <lineage>
        <taxon>Archaea</taxon>
        <taxon>Candidatus Marsarchaeota</taxon>
        <taxon>Candidatus Marsarchaeota group 2</taxon>
    </lineage>
</organism>
<keyword evidence="1" id="KW-0812">Transmembrane</keyword>
<feature type="transmembrane region" description="Helical" evidence="1">
    <location>
        <begin position="50"/>
        <end position="71"/>
    </location>
</feature>
<feature type="domain" description="DUF4382" evidence="2">
    <location>
        <begin position="82"/>
        <end position="229"/>
    </location>
</feature>
<evidence type="ECO:0000313" key="4">
    <source>
        <dbReference type="Proteomes" id="UP000241284"/>
    </source>
</evidence>
<name>A0A2R6B8Q1_9ARCH</name>
<evidence type="ECO:0000256" key="1">
    <source>
        <dbReference type="SAM" id="Phobius"/>
    </source>
</evidence>
<proteinExistence type="predicted"/>
<evidence type="ECO:0000313" key="3">
    <source>
        <dbReference type="EMBL" id="PSN94868.1"/>
    </source>
</evidence>
<dbReference type="InterPro" id="IPR025491">
    <property type="entry name" value="DUF4382"/>
</dbReference>